<keyword evidence="2" id="KW-1185">Reference proteome</keyword>
<dbReference type="Proteomes" id="UP000634004">
    <property type="component" value="Unassembled WGS sequence"/>
</dbReference>
<dbReference type="EMBL" id="BMZH01000015">
    <property type="protein sequence ID" value="GHB02869.1"/>
    <property type="molecule type" value="Genomic_DNA"/>
</dbReference>
<reference evidence="1" key="1">
    <citation type="journal article" date="2014" name="Int. J. Syst. Evol. Microbiol.">
        <title>Complete genome sequence of Corynebacterium casei LMG S-19264T (=DSM 44701T), isolated from a smear-ripened cheese.</title>
        <authorList>
            <consortium name="US DOE Joint Genome Institute (JGI-PGF)"/>
            <person name="Walter F."/>
            <person name="Albersmeier A."/>
            <person name="Kalinowski J."/>
            <person name="Ruckert C."/>
        </authorList>
    </citation>
    <scope>NUCLEOTIDE SEQUENCE</scope>
    <source>
        <strain evidence="1">KCTC 32513</strain>
    </source>
</reference>
<name>A0A8J3CUH7_9PROT</name>
<evidence type="ECO:0000313" key="1">
    <source>
        <dbReference type="EMBL" id="GHB02869.1"/>
    </source>
</evidence>
<proteinExistence type="predicted"/>
<organism evidence="1 2">
    <name type="scientific">Algimonas arctica</name>
    <dbReference type="NCBI Taxonomy" id="1479486"/>
    <lineage>
        <taxon>Bacteria</taxon>
        <taxon>Pseudomonadati</taxon>
        <taxon>Pseudomonadota</taxon>
        <taxon>Alphaproteobacteria</taxon>
        <taxon>Maricaulales</taxon>
        <taxon>Robiginitomaculaceae</taxon>
        <taxon>Algimonas</taxon>
    </lineage>
</organism>
<protein>
    <submittedName>
        <fullName evidence="1">Uncharacterized protein</fullName>
    </submittedName>
</protein>
<reference evidence="1" key="2">
    <citation type="submission" date="2020-09" db="EMBL/GenBank/DDBJ databases">
        <authorList>
            <person name="Sun Q."/>
            <person name="Kim S."/>
        </authorList>
    </citation>
    <scope>NUCLEOTIDE SEQUENCE</scope>
    <source>
        <strain evidence="1">KCTC 32513</strain>
    </source>
</reference>
<sequence length="68" mass="7008">MVSRALNLAESRAVALKTAQVVKAAVAAIKAVRADQAAAIKEKARVPMTAKLGLARLNAPGLAQCVKN</sequence>
<accession>A0A8J3CUH7</accession>
<comment type="caution">
    <text evidence="1">The sequence shown here is derived from an EMBL/GenBank/DDBJ whole genome shotgun (WGS) entry which is preliminary data.</text>
</comment>
<gene>
    <name evidence="1" type="ORF">GCM10009069_27030</name>
</gene>
<dbReference type="AlphaFoldDB" id="A0A8J3CUH7"/>
<evidence type="ECO:0000313" key="2">
    <source>
        <dbReference type="Proteomes" id="UP000634004"/>
    </source>
</evidence>